<dbReference type="GO" id="GO:0006633">
    <property type="term" value="P:fatty acid biosynthetic process"/>
    <property type="evidence" value="ECO:0007669"/>
    <property type="project" value="UniProtKB-KW"/>
</dbReference>
<dbReference type="PANTHER" id="PTHR38764">
    <property type="entry name" value="ACYL CARRIER PROTEIN PHOSPHODIESTERASE"/>
    <property type="match status" value="1"/>
</dbReference>
<dbReference type="EMBL" id="FQXA01000004">
    <property type="protein sequence ID" value="SHH17712.1"/>
    <property type="molecule type" value="Genomic_DNA"/>
</dbReference>
<evidence type="ECO:0000256" key="4">
    <source>
        <dbReference type="ARBA" id="ARBA00023160"/>
    </source>
</evidence>
<keyword evidence="4" id="KW-0275">Fatty acid biosynthesis</keyword>
<reference evidence="5 6" key="1">
    <citation type="submission" date="2016-11" db="EMBL/GenBank/DDBJ databases">
        <authorList>
            <person name="Jaros S."/>
            <person name="Januszkiewicz K."/>
            <person name="Wedrychowicz H."/>
        </authorList>
    </citation>
    <scope>NUCLEOTIDE SEQUENCE [LARGE SCALE GENOMIC DNA]</scope>
    <source>
        <strain evidence="5 6">DSM 18231</strain>
    </source>
</reference>
<name>A0A1M5QUE0_9GAMM</name>
<keyword evidence="1" id="KW-0444">Lipid biosynthesis</keyword>
<dbReference type="Pfam" id="PF04336">
    <property type="entry name" value="ACP_PD"/>
    <property type="match status" value="1"/>
</dbReference>
<keyword evidence="3" id="KW-0443">Lipid metabolism</keyword>
<evidence type="ECO:0000256" key="3">
    <source>
        <dbReference type="ARBA" id="ARBA00023098"/>
    </source>
</evidence>
<proteinExistence type="predicted"/>
<dbReference type="Proteomes" id="UP000184000">
    <property type="component" value="Unassembled WGS sequence"/>
</dbReference>
<dbReference type="GeneID" id="98637185"/>
<dbReference type="InterPro" id="IPR007431">
    <property type="entry name" value="ACP_PD"/>
</dbReference>
<keyword evidence="4" id="KW-0276">Fatty acid metabolism</keyword>
<gene>
    <name evidence="5" type="ORF">SAMN02744645_2848</name>
</gene>
<evidence type="ECO:0000313" key="6">
    <source>
        <dbReference type="Proteomes" id="UP000184000"/>
    </source>
</evidence>
<dbReference type="GO" id="GO:0008770">
    <property type="term" value="F:[acyl-carrier-protein] phosphodiesterase activity"/>
    <property type="evidence" value="ECO:0007669"/>
    <property type="project" value="InterPro"/>
</dbReference>
<evidence type="ECO:0000256" key="1">
    <source>
        <dbReference type="ARBA" id="ARBA00022516"/>
    </source>
</evidence>
<organism evidence="5 6">
    <name type="scientific">Stutzerimonas xanthomarina DSM 18231</name>
    <dbReference type="NCBI Taxonomy" id="1403346"/>
    <lineage>
        <taxon>Bacteria</taxon>
        <taxon>Pseudomonadati</taxon>
        <taxon>Pseudomonadota</taxon>
        <taxon>Gammaproteobacteria</taxon>
        <taxon>Pseudomonadales</taxon>
        <taxon>Pseudomonadaceae</taxon>
        <taxon>Stutzerimonas</taxon>
    </lineage>
</organism>
<dbReference type="AlphaFoldDB" id="A0A1M5QUE0"/>
<dbReference type="RefSeq" id="WP_073301358.1">
    <property type="nucleotide sequence ID" value="NZ_FQXA01000004.1"/>
</dbReference>
<accession>A0A1M5QUE0</accession>
<protein>
    <submittedName>
        <fullName evidence="5">Acyl carrier protein phosphodiesterase</fullName>
    </submittedName>
</protein>
<keyword evidence="2" id="KW-0378">Hydrolase</keyword>
<evidence type="ECO:0000256" key="2">
    <source>
        <dbReference type="ARBA" id="ARBA00022801"/>
    </source>
</evidence>
<dbReference type="PANTHER" id="PTHR38764:SF1">
    <property type="entry name" value="ACYL CARRIER PROTEIN PHOSPHODIESTERASE"/>
    <property type="match status" value="1"/>
</dbReference>
<evidence type="ECO:0000313" key="5">
    <source>
        <dbReference type="EMBL" id="SHH17712.1"/>
    </source>
</evidence>
<dbReference type="PIRSF" id="PIRSF011489">
    <property type="entry name" value="DUF479"/>
    <property type="match status" value="1"/>
</dbReference>
<sequence length="200" mass="22803">MNYLAHLHLGGERPGQLLGSLYGDFVKGPLQDRWPADIEAGIRLHRQIDVFTDSHPVVLQAKQRFPRERRRYAGILVDLFFDHCLAAHWHDYASEPLPDFTARVYRVLREEAELPAKLALIAPRMAAHDWLGSYRDFAVMEQVVAGMSRRLSRPEGLAGGVVELEQLYTPLLQDFREFYPQLHAFARARSISSADAVRPS</sequence>